<evidence type="ECO:0000256" key="3">
    <source>
        <dbReference type="ARBA" id="ARBA00023274"/>
    </source>
</evidence>
<dbReference type="Pfam" id="PF25476">
    <property type="entry name" value="Ribosomal_L19e_C"/>
    <property type="match status" value="1"/>
</dbReference>
<keyword evidence="3 4" id="KW-0687">Ribonucleoprotein</keyword>
<organism evidence="7 8">
    <name type="scientific">Carya illinoinensis</name>
    <name type="common">Pecan</name>
    <dbReference type="NCBI Taxonomy" id="32201"/>
    <lineage>
        <taxon>Eukaryota</taxon>
        <taxon>Viridiplantae</taxon>
        <taxon>Streptophyta</taxon>
        <taxon>Embryophyta</taxon>
        <taxon>Tracheophyta</taxon>
        <taxon>Spermatophyta</taxon>
        <taxon>Magnoliopsida</taxon>
        <taxon>eudicotyledons</taxon>
        <taxon>Gunneridae</taxon>
        <taxon>Pentapetalae</taxon>
        <taxon>rosids</taxon>
        <taxon>fabids</taxon>
        <taxon>Fagales</taxon>
        <taxon>Juglandaceae</taxon>
        <taxon>Carya</taxon>
    </lineage>
</organism>
<evidence type="ECO:0000313" key="7">
    <source>
        <dbReference type="EMBL" id="KAG6627644.1"/>
    </source>
</evidence>
<evidence type="ECO:0000313" key="8">
    <source>
        <dbReference type="Proteomes" id="UP000811609"/>
    </source>
</evidence>
<dbReference type="EMBL" id="CM031823">
    <property type="protein sequence ID" value="KAG6627644.1"/>
    <property type="molecule type" value="Genomic_DNA"/>
</dbReference>
<dbReference type="CDD" id="cd01417">
    <property type="entry name" value="Ribosomal_L19e_E"/>
    <property type="match status" value="1"/>
</dbReference>
<evidence type="ECO:0000256" key="1">
    <source>
        <dbReference type="ARBA" id="ARBA00011082"/>
    </source>
</evidence>
<name>A0A8T1NEU4_CARIL</name>
<keyword evidence="8" id="KW-1185">Reference proteome</keyword>
<keyword evidence="2 4" id="KW-0689">Ribosomal protein</keyword>
<comment type="caution">
    <text evidence="7">The sequence shown here is derived from an EMBL/GenBank/DDBJ whole genome shotgun (WGS) entry which is preliminary data.</text>
</comment>
<dbReference type="InterPro" id="IPR023638">
    <property type="entry name" value="Ribosomal_eL19_CS"/>
</dbReference>
<dbReference type="GO" id="GO:0006412">
    <property type="term" value="P:translation"/>
    <property type="evidence" value="ECO:0007669"/>
    <property type="project" value="InterPro"/>
</dbReference>
<feature type="compositionally biased region" description="Basic and acidic residues" evidence="5">
    <location>
        <begin position="83"/>
        <end position="94"/>
    </location>
</feature>
<dbReference type="FunFam" id="1.10.1650.10:FF:000001">
    <property type="entry name" value="Ribosomal protein L19"/>
    <property type="match status" value="1"/>
</dbReference>
<evidence type="ECO:0000256" key="2">
    <source>
        <dbReference type="ARBA" id="ARBA00022980"/>
    </source>
</evidence>
<dbReference type="GO" id="GO:0003735">
    <property type="term" value="F:structural constituent of ribosome"/>
    <property type="evidence" value="ECO:0007669"/>
    <property type="project" value="InterPro"/>
</dbReference>
<feature type="region of interest" description="Disordered" evidence="5">
    <location>
        <begin position="82"/>
        <end position="110"/>
    </location>
</feature>
<dbReference type="InterPro" id="IPR057259">
    <property type="entry name" value="Ribosomal_L19e"/>
</dbReference>
<dbReference type="GO" id="GO:0003729">
    <property type="term" value="F:mRNA binding"/>
    <property type="evidence" value="ECO:0007669"/>
    <property type="project" value="UniProtKB-ARBA"/>
</dbReference>
<evidence type="ECO:0000259" key="6">
    <source>
        <dbReference type="SMART" id="SM01416"/>
    </source>
</evidence>
<dbReference type="Pfam" id="PF01280">
    <property type="entry name" value="Ribosomal_L19e"/>
    <property type="match status" value="1"/>
</dbReference>
<dbReference type="AlphaFoldDB" id="A0A8T1NEU4"/>
<proteinExistence type="inferred from homology"/>
<dbReference type="GO" id="GO:0022625">
    <property type="term" value="C:cytosolic large ribosomal subunit"/>
    <property type="evidence" value="ECO:0007669"/>
    <property type="project" value="InterPro"/>
</dbReference>
<protein>
    <recommendedName>
        <fullName evidence="4">Ribosomal protein L19</fullName>
    </recommendedName>
</protein>
<dbReference type="InterPro" id="IPR000196">
    <property type="entry name" value="Ribosomal_eL19_dom"/>
</dbReference>
<dbReference type="SMART" id="SM01416">
    <property type="entry name" value="Ribosomal_L19e"/>
    <property type="match status" value="1"/>
</dbReference>
<evidence type="ECO:0000256" key="4">
    <source>
        <dbReference type="RuleBase" id="RU000574"/>
    </source>
</evidence>
<dbReference type="NCBIfam" id="NF006343">
    <property type="entry name" value="PRK08570.1"/>
    <property type="match status" value="1"/>
</dbReference>
<comment type="similarity">
    <text evidence="1 4">Belongs to the eukaryotic ribosomal protein eL19 family.</text>
</comment>
<dbReference type="InterPro" id="IPR039547">
    <property type="entry name" value="Ribosomal_eL19"/>
</dbReference>
<dbReference type="InterPro" id="IPR057260">
    <property type="entry name" value="Ribosomal_L19e_C"/>
</dbReference>
<dbReference type="PROSITE" id="PS00526">
    <property type="entry name" value="RIBOSOMAL_L19E"/>
    <property type="match status" value="1"/>
</dbReference>
<dbReference type="PANTHER" id="PTHR10722">
    <property type="entry name" value="60S RIBOSOMAL PROTEIN L19"/>
    <property type="match status" value="1"/>
</dbReference>
<dbReference type="FunFam" id="1.10.1200.240:FF:000001">
    <property type="entry name" value="Ribosomal protein L19"/>
    <property type="match status" value="1"/>
</dbReference>
<evidence type="ECO:0000256" key="5">
    <source>
        <dbReference type="SAM" id="MobiDB-lite"/>
    </source>
</evidence>
<reference evidence="7" key="1">
    <citation type="submission" date="2020-12" db="EMBL/GenBank/DDBJ databases">
        <title>WGS assembly of Carya illinoinensis cv. Pawnee.</title>
        <authorList>
            <person name="Platts A."/>
            <person name="Shu S."/>
            <person name="Wright S."/>
            <person name="Barry K."/>
            <person name="Edger P."/>
            <person name="Pires J.C."/>
            <person name="Schmutz J."/>
        </authorList>
    </citation>
    <scope>NUCLEOTIDE SEQUENCE</scope>
    <source>
        <tissue evidence="7">Leaf</tissue>
    </source>
</reference>
<gene>
    <name evidence="7" type="ORF">CIPAW_15G144000</name>
</gene>
<accession>A0A8T1NEU4</accession>
<feature type="domain" description="Large ribosomal subunit protein eL19" evidence="6">
    <location>
        <begin position="24"/>
        <end position="167"/>
    </location>
</feature>
<feature type="compositionally biased region" description="Basic residues" evidence="5">
    <location>
        <begin position="95"/>
        <end position="104"/>
    </location>
</feature>
<sequence>MNPFGRKNSSIFYRQKKTFVTMVSLRLQKRLASRVLKCGKRKVWLDPMETHDISTANSRMNIRKLVRDGYIIKKPKIIHSRARCREAKEAETKGRHSGHGKRKGTKEARQPSKTLWMWRMRALQRLLQKYREVEKIDKHMYHDMYVRVKGNVFKNKRVLVENIHKVKAEESMEAKWKDCVKKNARERSFFNSIATHNANSYLIIKE</sequence>
<dbReference type="InterPro" id="IPR033935">
    <property type="entry name" value="Ribosomal_eL19_euk"/>
</dbReference>
<dbReference type="Proteomes" id="UP000811609">
    <property type="component" value="Chromosome 15"/>
</dbReference>